<keyword evidence="7 11" id="KW-0418">Kinase</keyword>
<feature type="binding site" evidence="11">
    <location>
        <position position="113"/>
    </location>
    <ligand>
        <name>ATP</name>
        <dbReference type="ChEBI" id="CHEBI:30616"/>
    </ligand>
</feature>
<name>A0A1I5V5J4_9BACI</name>
<keyword evidence="6 11" id="KW-0547">Nucleotide-binding</keyword>
<dbReference type="HAMAP" id="MF_00228">
    <property type="entry name" value="Thz_kinase"/>
    <property type="match status" value="1"/>
</dbReference>
<keyword evidence="4 11" id="KW-0808">Transferase</keyword>
<feature type="binding site" evidence="11">
    <location>
        <position position="186"/>
    </location>
    <ligand>
        <name>substrate</name>
    </ligand>
</feature>
<keyword evidence="13" id="KW-1185">Reference proteome</keyword>
<dbReference type="NCBIfam" id="NF006830">
    <property type="entry name" value="PRK09355.1"/>
    <property type="match status" value="1"/>
</dbReference>
<accession>A0A1I5V5J4</accession>
<dbReference type="InterPro" id="IPR000417">
    <property type="entry name" value="Hyethyz_kinase"/>
</dbReference>
<dbReference type="STRING" id="126156.SAMN05421670_0658"/>
<dbReference type="GO" id="GO:0004417">
    <property type="term" value="F:hydroxyethylthiazole kinase activity"/>
    <property type="evidence" value="ECO:0007669"/>
    <property type="project" value="UniProtKB-UniRule"/>
</dbReference>
<dbReference type="GO" id="GO:0009228">
    <property type="term" value="P:thiamine biosynthetic process"/>
    <property type="evidence" value="ECO:0007669"/>
    <property type="project" value="UniProtKB-KW"/>
</dbReference>
<evidence type="ECO:0000256" key="7">
    <source>
        <dbReference type="ARBA" id="ARBA00022777"/>
    </source>
</evidence>
<comment type="function">
    <text evidence="11">Catalyzes the phosphorylation of the hydroxyl group of 4-methyl-5-beta-hydroxyethylthiazole (THZ).</text>
</comment>
<dbReference type="EC" id="2.7.1.50" evidence="11"/>
<dbReference type="InterPro" id="IPR029056">
    <property type="entry name" value="Ribokinase-like"/>
</dbReference>
<evidence type="ECO:0000256" key="1">
    <source>
        <dbReference type="ARBA" id="ARBA00001771"/>
    </source>
</evidence>
<dbReference type="GO" id="GO:0005524">
    <property type="term" value="F:ATP binding"/>
    <property type="evidence" value="ECO:0007669"/>
    <property type="project" value="UniProtKB-UniRule"/>
</dbReference>
<keyword evidence="5 11" id="KW-0479">Metal-binding</keyword>
<evidence type="ECO:0000256" key="10">
    <source>
        <dbReference type="ARBA" id="ARBA00022977"/>
    </source>
</evidence>
<protein>
    <recommendedName>
        <fullName evidence="11">Hydroxyethylthiazole kinase</fullName>
        <ecNumber evidence="11">2.7.1.50</ecNumber>
    </recommendedName>
    <alternativeName>
        <fullName evidence="11">4-methyl-5-beta-hydroxyethylthiazole kinase</fullName>
        <shortName evidence="11">TH kinase</shortName>
        <shortName evidence="11">Thz kinase</shortName>
    </alternativeName>
</protein>
<comment type="similarity">
    <text evidence="11">Belongs to the Thz kinase family.</text>
</comment>
<evidence type="ECO:0000256" key="5">
    <source>
        <dbReference type="ARBA" id="ARBA00022723"/>
    </source>
</evidence>
<dbReference type="GO" id="GO:0000287">
    <property type="term" value="F:magnesium ion binding"/>
    <property type="evidence" value="ECO:0007669"/>
    <property type="project" value="UniProtKB-UniRule"/>
</dbReference>
<evidence type="ECO:0000256" key="11">
    <source>
        <dbReference type="HAMAP-Rule" id="MF_00228"/>
    </source>
</evidence>
<evidence type="ECO:0000256" key="4">
    <source>
        <dbReference type="ARBA" id="ARBA00022679"/>
    </source>
</evidence>
<dbReference type="PRINTS" id="PR01099">
    <property type="entry name" value="HYETHTZKNASE"/>
</dbReference>
<keyword evidence="10 11" id="KW-0784">Thiamine biosynthesis</keyword>
<evidence type="ECO:0000256" key="3">
    <source>
        <dbReference type="ARBA" id="ARBA00004868"/>
    </source>
</evidence>
<dbReference type="AlphaFoldDB" id="A0A1I5V5J4"/>
<comment type="pathway">
    <text evidence="3 11">Cofactor biosynthesis; thiamine diphosphate biosynthesis; 4-methyl-5-(2-phosphoethyl)-thiazole from 5-(2-hydroxyethyl)-4-methylthiazole: step 1/1.</text>
</comment>
<comment type="cofactor">
    <cofactor evidence="2 11">
        <name>Mg(2+)</name>
        <dbReference type="ChEBI" id="CHEBI:18420"/>
    </cofactor>
</comment>
<comment type="catalytic activity">
    <reaction evidence="1 11">
        <text>5-(2-hydroxyethyl)-4-methylthiazole + ATP = 4-methyl-5-(2-phosphooxyethyl)-thiazole + ADP + H(+)</text>
        <dbReference type="Rhea" id="RHEA:24212"/>
        <dbReference type="ChEBI" id="CHEBI:15378"/>
        <dbReference type="ChEBI" id="CHEBI:17957"/>
        <dbReference type="ChEBI" id="CHEBI:30616"/>
        <dbReference type="ChEBI" id="CHEBI:58296"/>
        <dbReference type="ChEBI" id="CHEBI:456216"/>
        <dbReference type="EC" id="2.7.1.50"/>
    </reaction>
</comment>
<proteinExistence type="inferred from homology"/>
<dbReference type="NCBIfam" id="TIGR00694">
    <property type="entry name" value="thiM"/>
    <property type="match status" value="1"/>
</dbReference>
<dbReference type="GO" id="GO:0009229">
    <property type="term" value="P:thiamine diphosphate biosynthetic process"/>
    <property type="evidence" value="ECO:0007669"/>
    <property type="project" value="UniProtKB-UniRule"/>
</dbReference>
<evidence type="ECO:0000256" key="6">
    <source>
        <dbReference type="ARBA" id="ARBA00022741"/>
    </source>
</evidence>
<dbReference type="Proteomes" id="UP000198734">
    <property type="component" value="Unassembled WGS sequence"/>
</dbReference>
<dbReference type="Pfam" id="PF02110">
    <property type="entry name" value="HK"/>
    <property type="match status" value="1"/>
</dbReference>
<keyword evidence="9 11" id="KW-0460">Magnesium</keyword>
<dbReference type="Gene3D" id="3.40.1190.20">
    <property type="match status" value="1"/>
</dbReference>
<organism evidence="12 13">
    <name type="scientific">Psychrobacillus psychrotolerans</name>
    <dbReference type="NCBI Taxonomy" id="126156"/>
    <lineage>
        <taxon>Bacteria</taxon>
        <taxon>Bacillati</taxon>
        <taxon>Bacillota</taxon>
        <taxon>Bacilli</taxon>
        <taxon>Bacillales</taxon>
        <taxon>Bacillaceae</taxon>
        <taxon>Psychrobacillus</taxon>
    </lineage>
</organism>
<feature type="binding site" evidence="11">
    <location>
        <position position="37"/>
    </location>
    <ligand>
        <name>substrate</name>
    </ligand>
</feature>
<evidence type="ECO:0000256" key="9">
    <source>
        <dbReference type="ARBA" id="ARBA00022842"/>
    </source>
</evidence>
<dbReference type="PIRSF" id="PIRSF000513">
    <property type="entry name" value="Thz_kinase"/>
    <property type="match status" value="1"/>
</dbReference>
<evidence type="ECO:0000256" key="2">
    <source>
        <dbReference type="ARBA" id="ARBA00001946"/>
    </source>
</evidence>
<dbReference type="SUPFAM" id="SSF53613">
    <property type="entry name" value="Ribokinase-like"/>
    <property type="match status" value="1"/>
</dbReference>
<dbReference type="RefSeq" id="WP_175496150.1">
    <property type="nucleotide sequence ID" value="NZ_FOXU01000001.1"/>
</dbReference>
<keyword evidence="8 11" id="KW-0067">ATP-binding</keyword>
<dbReference type="UniPathway" id="UPA00060">
    <property type="reaction ID" value="UER00139"/>
</dbReference>
<sequence>MNVSIREKSPIVHCMTNKVVANFQANGLLAIGASPIMGDEEREVEELVTLSNILSLNIGTLNERTYSSMLVAGRVANQIGIPVVLDPVGVGATRYRLQAVDRLLDEVKINLIRCNTGELASLMKKEWASKGVDSGNGQLDRKEEAMALARQKECIVVVTGEEDIVTDGSCLKTVRAGHVRMTTVTGTGCLLSSILGAHLALTSKNHVELLSSALYEYGASGEEAAEKTEFSGAFQQAFLDRLSARGWRYDV</sequence>
<reference evidence="13" key="1">
    <citation type="submission" date="2016-10" db="EMBL/GenBank/DDBJ databases">
        <authorList>
            <person name="Varghese N."/>
            <person name="Submissions S."/>
        </authorList>
    </citation>
    <scope>NUCLEOTIDE SEQUENCE [LARGE SCALE GENOMIC DNA]</scope>
    <source>
        <strain evidence="13">DSM 11706</strain>
    </source>
</reference>
<dbReference type="EMBL" id="FOXU01000001">
    <property type="protein sequence ID" value="SFQ02206.1"/>
    <property type="molecule type" value="Genomic_DNA"/>
</dbReference>
<feature type="binding site" evidence="11">
    <location>
        <position position="159"/>
    </location>
    <ligand>
        <name>ATP</name>
        <dbReference type="ChEBI" id="CHEBI:30616"/>
    </ligand>
</feature>
<evidence type="ECO:0000313" key="13">
    <source>
        <dbReference type="Proteomes" id="UP000198734"/>
    </source>
</evidence>
<evidence type="ECO:0000256" key="8">
    <source>
        <dbReference type="ARBA" id="ARBA00022840"/>
    </source>
</evidence>
<dbReference type="CDD" id="cd01170">
    <property type="entry name" value="THZ_kinase"/>
    <property type="match status" value="1"/>
</dbReference>
<gene>
    <name evidence="11" type="primary">thiM</name>
    <name evidence="12" type="ORF">SAMN05421670_0658</name>
</gene>
<evidence type="ECO:0000313" key="12">
    <source>
        <dbReference type="EMBL" id="SFQ02206.1"/>
    </source>
</evidence>